<dbReference type="PROSITE" id="PS50227">
    <property type="entry name" value="G_PROTEIN_RECEP_F2_3"/>
    <property type="match status" value="1"/>
</dbReference>
<evidence type="ECO:0000256" key="6">
    <source>
        <dbReference type="ARBA" id="ARBA00023040"/>
    </source>
</evidence>
<dbReference type="GO" id="GO:0008528">
    <property type="term" value="F:G protein-coupled peptide receptor activity"/>
    <property type="evidence" value="ECO:0007669"/>
    <property type="project" value="TreeGrafter"/>
</dbReference>
<feature type="transmembrane region" description="Helical" evidence="12">
    <location>
        <begin position="505"/>
        <end position="528"/>
    </location>
</feature>
<dbReference type="GO" id="GO:0007188">
    <property type="term" value="P:adenylate cyclase-modulating G protein-coupled receptor signaling pathway"/>
    <property type="evidence" value="ECO:0007669"/>
    <property type="project" value="TreeGrafter"/>
</dbReference>
<dbReference type="PROSITE" id="PS51257">
    <property type="entry name" value="PROKAR_LIPOPROTEIN"/>
    <property type="match status" value="1"/>
</dbReference>
<evidence type="ECO:0000256" key="4">
    <source>
        <dbReference type="ARBA" id="ARBA00022692"/>
    </source>
</evidence>
<keyword evidence="3" id="KW-1003">Cell membrane</keyword>
<dbReference type="Pfam" id="PF02793">
    <property type="entry name" value="HRM"/>
    <property type="match status" value="1"/>
</dbReference>
<reference evidence="16 17" key="2">
    <citation type="submission" date="2019-01" db="EMBL/GenBank/DDBJ databases">
        <title>The decoding of complex shrimp genome reveals the adaptation for benthos swimmer, frequently molting mechanism and breeding impact on genome.</title>
        <authorList>
            <person name="Sun Y."/>
            <person name="Gao Y."/>
            <person name="Yu Y."/>
        </authorList>
    </citation>
    <scope>NUCLEOTIDE SEQUENCE [LARGE SCALE GENOMIC DNA]</scope>
    <source>
        <tissue evidence="16">Muscle</tissue>
    </source>
</reference>
<gene>
    <name evidence="16" type="ORF">C7M84_016086</name>
</gene>
<dbReference type="SUPFAM" id="SSF111418">
    <property type="entry name" value="Hormone receptor domain"/>
    <property type="match status" value="1"/>
</dbReference>
<evidence type="ECO:0000256" key="3">
    <source>
        <dbReference type="ARBA" id="ARBA00022475"/>
    </source>
</evidence>
<dbReference type="AlphaFoldDB" id="A0A3R7M329"/>
<organism evidence="16 17">
    <name type="scientific">Penaeus vannamei</name>
    <name type="common">Whiteleg shrimp</name>
    <name type="synonym">Litopenaeus vannamei</name>
    <dbReference type="NCBI Taxonomy" id="6689"/>
    <lineage>
        <taxon>Eukaryota</taxon>
        <taxon>Metazoa</taxon>
        <taxon>Ecdysozoa</taxon>
        <taxon>Arthropoda</taxon>
        <taxon>Crustacea</taxon>
        <taxon>Multicrustacea</taxon>
        <taxon>Malacostraca</taxon>
        <taxon>Eumalacostraca</taxon>
        <taxon>Eucarida</taxon>
        <taxon>Decapoda</taxon>
        <taxon>Dendrobranchiata</taxon>
        <taxon>Penaeoidea</taxon>
        <taxon>Penaeidae</taxon>
        <taxon>Penaeus</taxon>
    </lineage>
</organism>
<dbReference type="Proteomes" id="UP000283509">
    <property type="component" value="Unassembled WGS sequence"/>
</dbReference>
<feature type="transmembrane region" description="Helical" evidence="12">
    <location>
        <begin position="387"/>
        <end position="407"/>
    </location>
</feature>
<evidence type="ECO:0000256" key="11">
    <source>
        <dbReference type="SAM" id="MobiDB-lite"/>
    </source>
</evidence>
<evidence type="ECO:0000313" key="17">
    <source>
        <dbReference type="Proteomes" id="UP000283509"/>
    </source>
</evidence>
<comment type="similarity">
    <text evidence="2">Belongs to the G-protein coupled receptor 2 family.</text>
</comment>
<evidence type="ECO:0000256" key="8">
    <source>
        <dbReference type="ARBA" id="ARBA00023170"/>
    </source>
</evidence>
<keyword evidence="7 12" id="KW-0472">Membrane</keyword>
<dbReference type="InterPro" id="IPR001879">
    <property type="entry name" value="GPCR_2_extracellular_dom"/>
</dbReference>
<dbReference type="GO" id="GO:0005886">
    <property type="term" value="C:plasma membrane"/>
    <property type="evidence" value="ECO:0007669"/>
    <property type="project" value="UniProtKB-SubCell"/>
</dbReference>
<dbReference type="PRINTS" id="PR00249">
    <property type="entry name" value="GPCRSECRETIN"/>
</dbReference>
<dbReference type="SMART" id="SM00008">
    <property type="entry name" value="HormR"/>
    <property type="match status" value="1"/>
</dbReference>
<keyword evidence="8 16" id="KW-0675">Receptor</keyword>
<keyword evidence="6" id="KW-0297">G-protein coupled receptor</keyword>
<evidence type="ECO:0000256" key="2">
    <source>
        <dbReference type="ARBA" id="ARBA00005314"/>
    </source>
</evidence>
<protein>
    <submittedName>
        <fullName evidence="16">Corticotropin-releasing factor receptor 2</fullName>
    </submittedName>
</protein>
<feature type="transmembrane region" description="Helical" evidence="12">
    <location>
        <begin position="272"/>
        <end position="296"/>
    </location>
</feature>
<dbReference type="PROSITE" id="PS00649">
    <property type="entry name" value="G_PROTEIN_RECEP_F2_1"/>
    <property type="match status" value="1"/>
</dbReference>
<evidence type="ECO:0000256" key="5">
    <source>
        <dbReference type="ARBA" id="ARBA00022989"/>
    </source>
</evidence>
<keyword evidence="5 12" id="KW-1133">Transmembrane helix</keyword>
<feature type="transmembrane region" description="Helical" evidence="12">
    <location>
        <begin position="348"/>
        <end position="367"/>
    </location>
</feature>
<dbReference type="STRING" id="6689.A0A3R7M329"/>
<dbReference type="PANTHER" id="PTHR45620">
    <property type="entry name" value="PDF RECEPTOR-LIKE PROTEIN-RELATED"/>
    <property type="match status" value="1"/>
</dbReference>
<evidence type="ECO:0000259" key="15">
    <source>
        <dbReference type="PROSITE" id="PS50261"/>
    </source>
</evidence>
<keyword evidence="9" id="KW-0325">Glycoprotein</keyword>
<name>A0A3R7M329_PENVA</name>
<dbReference type="OrthoDB" id="5967113at2759"/>
<proteinExistence type="inferred from homology"/>
<dbReference type="Pfam" id="PF00002">
    <property type="entry name" value="7tm_2"/>
    <property type="match status" value="1"/>
</dbReference>
<evidence type="ECO:0000256" key="10">
    <source>
        <dbReference type="ARBA" id="ARBA00023224"/>
    </source>
</evidence>
<keyword evidence="13" id="KW-0732">Signal</keyword>
<dbReference type="InterPro" id="IPR050332">
    <property type="entry name" value="GPCR_2"/>
</dbReference>
<keyword evidence="10" id="KW-0807">Transducer</keyword>
<dbReference type="SUPFAM" id="SSF81321">
    <property type="entry name" value="Family A G protein-coupled receptor-like"/>
    <property type="match status" value="1"/>
</dbReference>
<feature type="domain" description="G-protein coupled receptors family 2 profile 1" evidence="14">
    <location>
        <begin position="184"/>
        <end position="266"/>
    </location>
</feature>
<sequence>MSAGCQKAKGALALAMLVLSACGVLPAGGQDSGDLPSTRLAPPPVGDVSSAPPSDLRSTRSSSPPSTPSSSSSSSSSPPLKTCRMGYTVKADLPTEDGYYHHQTCFWCYRFTPSHRRRTDLALKKEVVTLSDGSKWADFLFTVGNESFHFDVDDPVAWGHVQDSLHDSLEASKLEGCCRDALACCDEMLSAPRSESGSCPRTWDGWLCFGDAPPGETVSFTCPPYAYKSRSECALEGTKTCWGNGSWLQNARGTEKTEYADCSHRKYHLRNYAWEIAMHAVSVAAVVPAICMILYFRALRVQRFYLHLNFLVALLGKALMSILDLAVLRIPEYSGESSVMDDNTAGCRFLVFLTKVFGLAVWTWMLAESLYLHRLIVAALRGGGKTWAYLLVGWVPPFVLSGAWAAARGILEDYQCWLGDDHGDAKDLYLITELPKLVVLAVNTALLINMTRVLMSHLKNTNTDASTANRRAVKASTFLLPMFGLQFFITFFVPPFTTPCAGMQAYVFIATAIDGLQGLYISVVYCYMNNEVRIQVRRSTHYIWHRLPTSAPDVTYDRRTDASHIHSGAGVSVATMASTVD</sequence>
<dbReference type="InterPro" id="IPR036445">
    <property type="entry name" value="GPCR_2_extracell_dom_sf"/>
</dbReference>
<dbReference type="PROSITE" id="PS50261">
    <property type="entry name" value="G_PROTEIN_RECEP_F2_4"/>
    <property type="match status" value="1"/>
</dbReference>
<evidence type="ECO:0000313" key="16">
    <source>
        <dbReference type="EMBL" id="ROT65930.1"/>
    </source>
</evidence>
<feature type="transmembrane region" description="Helical" evidence="12">
    <location>
        <begin position="308"/>
        <end position="328"/>
    </location>
</feature>
<evidence type="ECO:0000256" key="12">
    <source>
        <dbReference type="SAM" id="Phobius"/>
    </source>
</evidence>
<feature type="transmembrane region" description="Helical" evidence="12">
    <location>
        <begin position="437"/>
        <end position="455"/>
    </location>
</feature>
<dbReference type="PANTHER" id="PTHR45620:SF42">
    <property type="entry name" value="G-PROTEIN COUPLED RECEPTOR SEB-2"/>
    <property type="match status" value="1"/>
</dbReference>
<dbReference type="Gene3D" id="1.20.1070.10">
    <property type="entry name" value="Rhodopsin 7-helix transmembrane proteins"/>
    <property type="match status" value="1"/>
</dbReference>
<comment type="subcellular location">
    <subcellularLocation>
        <location evidence="1">Cell membrane</location>
        <topology evidence="1">Multi-pass membrane protein</topology>
    </subcellularLocation>
</comment>
<evidence type="ECO:0000256" key="1">
    <source>
        <dbReference type="ARBA" id="ARBA00004651"/>
    </source>
</evidence>
<comment type="caution">
    <text evidence="16">The sequence shown here is derived from an EMBL/GenBank/DDBJ whole genome shotgun (WGS) entry which is preliminary data.</text>
</comment>
<dbReference type="Gene3D" id="4.10.1240.10">
    <property type="entry name" value="GPCR, family 2, extracellular hormone receptor domain"/>
    <property type="match status" value="1"/>
</dbReference>
<accession>A0A3R7M329</accession>
<evidence type="ECO:0000259" key="14">
    <source>
        <dbReference type="PROSITE" id="PS50227"/>
    </source>
</evidence>
<feature type="domain" description="G-protein coupled receptors family 2 profile 2" evidence="15">
    <location>
        <begin position="271"/>
        <end position="529"/>
    </location>
</feature>
<feature type="transmembrane region" description="Helical" evidence="12">
    <location>
        <begin position="475"/>
        <end position="493"/>
    </location>
</feature>
<evidence type="ECO:0000256" key="9">
    <source>
        <dbReference type="ARBA" id="ARBA00023180"/>
    </source>
</evidence>
<dbReference type="GO" id="GO:0007166">
    <property type="term" value="P:cell surface receptor signaling pathway"/>
    <property type="evidence" value="ECO:0007669"/>
    <property type="project" value="InterPro"/>
</dbReference>
<feature type="signal peptide" evidence="13">
    <location>
        <begin position="1"/>
        <end position="29"/>
    </location>
</feature>
<dbReference type="InterPro" id="IPR017981">
    <property type="entry name" value="GPCR_2-like_7TM"/>
</dbReference>
<evidence type="ECO:0000256" key="7">
    <source>
        <dbReference type="ARBA" id="ARBA00023136"/>
    </source>
</evidence>
<reference evidence="16 17" key="1">
    <citation type="submission" date="2018-04" db="EMBL/GenBank/DDBJ databases">
        <authorList>
            <person name="Zhang X."/>
            <person name="Yuan J."/>
            <person name="Li F."/>
            <person name="Xiang J."/>
        </authorList>
    </citation>
    <scope>NUCLEOTIDE SEQUENCE [LARGE SCALE GENOMIC DNA]</scope>
    <source>
        <tissue evidence="16">Muscle</tissue>
    </source>
</reference>
<feature type="compositionally biased region" description="Low complexity" evidence="11">
    <location>
        <begin position="52"/>
        <end position="80"/>
    </location>
</feature>
<dbReference type="EMBL" id="QCYY01003015">
    <property type="protein sequence ID" value="ROT65930.1"/>
    <property type="molecule type" value="Genomic_DNA"/>
</dbReference>
<feature type="chain" id="PRO_5018538071" evidence="13">
    <location>
        <begin position="30"/>
        <end position="581"/>
    </location>
</feature>
<dbReference type="InterPro" id="IPR000832">
    <property type="entry name" value="GPCR_2_secretin-like"/>
</dbReference>
<feature type="region of interest" description="Disordered" evidence="11">
    <location>
        <begin position="30"/>
        <end position="81"/>
    </location>
</feature>
<keyword evidence="4 12" id="KW-0812">Transmembrane</keyword>
<dbReference type="InterPro" id="IPR017983">
    <property type="entry name" value="GPCR_2_secretin-like_CS"/>
</dbReference>
<evidence type="ECO:0000256" key="13">
    <source>
        <dbReference type="SAM" id="SignalP"/>
    </source>
</evidence>
<keyword evidence="17" id="KW-1185">Reference proteome</keyword>